<organism evidence="1 2">
    <name type="scientific">Botryotinia convoluta</name>
    <dbReference type="NCBI Taxonomy" id="54673"/>
    <lineage>
        <taxon>Eukaryota</taxon>
        <taxon>Fungi</taxon>
        <taxon>Dikarya</taxon>
        <taxon>Ascomycota</taxon>
        <taxon>Pezizomycotina</taxon>
        <taxon>Leotiomycetes</taxon>
        <taxon>Helotiales</taxon>
        <taxon>Sclerotiniaceae</taxon>
        <taxon>Botryotinia</taxon>
    </lineage>
</organism>
<name>A0A4Z1I922_9HELO</name>
<protein>
    <submittedName>
        <fullName evidence="1">Uncharacterized protein</fullName>
    </submittedName>
</protein>
<dbReference type="EMBL" id="PQXN01000058">
    <property type="protein sequence ID" value="TGO58119.1"/>
    <property type="molecule type" value="Genomic_DNA"/>
</dbReference>
<sequence length="72" mass="8041">MIETLTLSGLDVLLTFGWRVDEPVYKAKLFFPGTPESRDIVSLIQIKLMFDHQTILSVKVADDDKVVLSSCG</sequence>
<dbReference type="AlphaFoldDB" id="A0A4Z1I922"/>
<keyword evidence="2" id="KW-1185">Reference proteome</keyword>
<gene>
    <name evidence="1" type="ORF">BCON_0058g00010</name>
</gene>
<dbReference type="Proteomes" id="UP000297527">
    <property type="component" value="Unassembled WGS sequence"/>
</dbReference>
<comment type="caution">
    <text evidence="1">The sequence shown here is derived from an EMBL/GenBank/DDBJ whole genome shotgun (WGS) entry which is preliminary data.</text>
</comment>
<proteinExistence type="predicted"/>
<reference evidence="1 2" key="1">
    <citation type="submission" date="2017-12" db="EMBL/GenBank/DDBJ databases">
        <title>Comparative genomics of Botrytis spp.</title>
        <authorList>
            <person name="Valero-Jimenez C.A."/>
            <person name="Tapia P."/>
            <person name="Veloso J."/>
            <person name="Silva-Moreno E."/>
            <person name="Staats M."/>
            <person name="Valdes J.H."/>
            <person name="Van Kan J.A.L."/>
        </authorList>
    </citation>
    <scope>NUCLEOTIDE SEQUENCE [LARGE SCALE GENOMIC DNA]</scope>
    <source>
        <strain evidence="1 2">MUCL11595</strain>
    </source>
</reference>
<evidence type="ECO:0000313" key="1">
    <source>
        <dbReference type="EMBL" id="TGO58119.1"/>
    </source>
</evidence>
<evidence type="ECO:0000313" key="2">
    <source>
        <dbReference type="Proteomes" id="UP000297527"/>
    </source>
</evidence>
<accession>A0A4Z1I922</accession>